<dbReference type="RefSeq" id="WP_146917775.1">
    <property type="nucleotide sequence ID" value="NZ_CP042430.1"/>
</dbReference>
<dbReference type="PRINTS" id="PR00081">
    <property type="entry name" value="GDHRDH"/>
</dbReference>
<name>A0A5B8U367_9ACTN</name>
<dbReference type="InterPro" id="IPR020904">
    <property type="entry name" value="Sc_DH/Rdtase_CS"/>
</dbReference>
<dbReference type="EMBL" id="CP042430">
    <property type="protein sequence ID" value="QEC47381.1"/>
    <property type="molecule type" value="Genomic_DNA"/>
</dbReference>
<keyword evidence="4" id="KW-1185">Reference proteome</keyword>
<dbReference type="PRINTS" id="PR00080">
    <property type="entry name" value="SDRFAMILY"/>
</dbReference>
<comment type="similarity">
    <text evidence="1">Belongs to the short-chain dehydrogenases/reductases (SDR) family.</text>
</comment>
<sequence>MAPAQRLTGRTAIVTGAGSGMGRASVERFLDEGATVVAVDIASAGLATLPIPDGRGHTAVVDVTDVGQVQAVVDETVQRYGRLDVYFNNAGVAQRARPVEDTAVDEWYRVLDVNLTAAFLAARAVLPHMRAQKAGVFIVNASTAGLRPRPNLLAYNAAKAGVIGLARSIAIEAGGDNVRANVICPVAANTPMLEQFGYGTHEETAALLTSATPLGRVAEPEEIAAAAAFLASDDAAFLTGVVLPVDGGRTI</sequence>
<reference evidence="3 4" key="1">
    <citation type="journal article" date="2018" name="J. Microbiol.">
        <title>Baekduia soli gen. nov., sp. nov., a novel bacterium isolated from the soil of Baekdu Mountain and proposal of a novel family name, Baekduiaceae fam. nov.</title>
        <authorList>
            <person name="An D.S."/>
            <person name="Siddiqi M.Z."/>
            <person name="Kim K.H."/>
            <person name="Yu H.S."/>
            <person name="Im W.T."/>
        </authorList>
    </citation>
    <scope>NUCLEOTIDE SEQUENCE [LARGE SCALE GENOMIC DNA]</scope>
    <source>
        <strain evidence="3 4">BR7-21</strain>
    </source>
</reference>
<dbReference type="PANTHER" id="PTHR24321:SF8">
    <property type="entry name" value="ESTRADIOL 17-BETA-DEHYDROGENASE 8-RELATED"/>
    <property type="match status" value="1"/>
</dbReference>
<dbReference type="InterPro" id="IPR036291">
    <property type="entry name" value="NAD(P)-bd_dom_sf"/>
</dbReference>
<dbReference type="GO" id="GO:0047936">
    <property type="term" value="F:glucose 1-dehydrogenase [NAD(P)+] activity"/>
    <property type="evidence" value="ECO:0007669"/>
    <property type="project" value="UniProtKB-EC"/>
</dbReference>
<dbReference type="OrthoDB" id="7064009at2"/>
<dbReference type="PROSITE" id="PS00061">
    <property type="entry name" value="ADH_SHORT"/>
    <property type="match status" value="1"/>
</dbReference>
<accession>A0A5B8U367</accession>
<evidence type="ECO:0000313" key="3">
    <source>
        <dbReference type="EMBL" id="QEC47381.1"/>
    </source>
</evidence>
<protein>
    <submittedName>
        <fullName evidence="3">Glucose 1-dehydrogenase</fullName>
        <ecNumber evidence="3">1.1.1.47</ecNumber>
    </submittedName>
</protein>
<evidence type="ECO:0000313" key="4">
    <source>
        <dbReference type="Proteomes" id="UP000321805"/>
    </source>
</evidence>
<dbReference type="KEGG" id="bsol:FSW04_07160"/>
<proteinExistence type="inferred from homology"/>
<keyword evidence="2 3" id="KW-0560">Oxidoreductase</keyword>
<dbReference type="Pfam" id="PF13561">
    <property type="entry name" value="adh_short_C2"/>
    <property type="match status" value="1"/>
</dbReference>
<organism evidence="3 4">
    <name type="scientific">Baekduia soli</name>
    <dbReference type="NCBI Taxonomy" id="496014"/>
    <lineage>
        <taxon>Bacteria</taxon>
        <taxon>Bacillati</taxon>
        <taxon>Actinomycetota</taxon>
        <taxon>Thermoleophilia</taxon>
        <taxon>Solirubrobacterales</taxon>
        <taxon>Baekduiaceae</taxon>
        <taxon>Baekduia</taxon>
    </lineage>
</organism>
<dbReference type="PANTHER" id="PTHR24321">
    <property type="entry name" value="DEHYDROGENASES, SHORT CHAIN"/>
    <property type="match status" value="1"/>
</dbReference>
<dbReference type="Gene3D" id="3.40.50.720">
    <property type="entry name" value="NAD(P)-binding Rossmann-like Domain"/>
    <property type="match status" value="1"/>
</dbReference>
<evidence type="ECO:0000256" key="2">
    <source>
        <dbReference type="ARBA" id="ARBA00023002"/>
    </source>
</evidence>
<dbReference type="InterPro" id="IPR002347">
    <property type="entry name" value="SDR_fam"/>
</dbReference>
<dbReference type="FunFam" id="3.40.50.720:FF:000084">
    <property type="entry name" value="Short-chain dehydrogenase reductase"/>
    <property type="match status" value="1"/>
</dbReference>
<dbReference type="NCBIfam" id="NF005559">
    <property type="entry name" value="PRK07231.1"/>
    <property type="match status" value="1"/>
</dbReference>
<dbReference type="EC" id="1.1.1.47" evidence="3"/>
<dbReference type="AlphaFoldDB" id="A0A5B8U367"/>
<gene>
    <name evidence="3" type="ORF">FSW04_07160</name>
</gene>
<dbReference type="SUPFAM" id="SSF51735">
    <property type="entry name" value="NAD(P)-binding Rossmann-fold domains"/>
    <property type="match status" value="1"/>
</dbReference>
<evidence type="ECO:0000256" key="1">
    <source>
        <dbReference type="ARBA" id="ARBA00006484"/>
    </source>
</evidence>
<dbReference type="Proteomes" id="UP000321805">
    <property type="component" value="Chromosome"/>
</dbReference>